<dbReference type="GO" id="GO:0005634">
    <property type="term" value="C:nucleus"/>
    <property type="evidence" value="ECO:0007669"/>
    <property type="project" value="TreeGrafter"/>
</dbReference>
<evidence type="ECO:0000259" key="2">
    <source>
        <dbReference type="PROSITE" id="PS50011"/>
    </source>
</evidence>
<dbReference type="Pfam" id="PF00069">
    <property type="entry name" value="Pkinase"/>
    <property type="match status" value="1"/>
</dbReference>
<organism evidence="3 4">
    <name type="scientific">Paramarasmius palmivorus</name>
    <dbReference type="NCBI Taxonomy" id="297713"/>
    <lineage>
        <taxon>Eukaryota</taxon>
        <taxon>Fungi</taxon>
        <taxon>Dikarya</taxon>
        <taxon>Basidiomycota</taxon>
        <taxon>Agaricomycotina</taxon>
        <taxon>Agaricomycetes</taxon>
        <taxon>Agaricomycetidae</taxon>
        <taxon>Agaricales</taxon>
        <taxon>Marasmiineae</taxon>
        <taxon>Marasmiaceae</taxon>
        <taxon>Paramarasmius</taxon>
    </lineage>
</organism>
<dbReference type="InterPro" id="IPR011009">
    <property type="entry name" value="Kinase-like_dom_sf"/>
</dbReference>
<dbReference type="PANTHER" id="PTHR44167:SF30">
    <property type="entry name" value="PHOSPHORYLASE KINASE"/>
    <property type="match status" value="1"/>
</dbReference>
<dbReference type="SMART" id="SM00248">
    <property type="entry name" value="ANK"/>
    <property type="match status" value="4"/>
</dbReference>
<dbReference type="AlphaFoldDB" id="A0AAW0CXI8"/>
<name>A0AAW0CXI8_9AGAR</name>
<comment type="caution">
    <text evidence="3">The sequence shown here is derived from an EMBL/GenBank/DDBJ whole genome shotgun (WGS) entry which is preliminary data.</text>
</comment>
<evidence type="ECO:0000313" key="3">
    <source>
        <dbReference type="EMBL" id="KAK7042915.1"/>
    </source>
</evidence>
<dbReference type="Gene3D" id="1.25.40.20">
    <property type="entry name" value="Ankyrin repeat-containing domain"/>
    <property type="match status" value="2"/>
</dbReference>
<dbReference type="Gene3D" id="1.10.510.10">
    <property type="entry name" value="Transferase(Phosphotransferase) domain 1"/>
    <property type="match status" value="1"/>
</dbReference>
<accession>A0AAW0CXI8</accession>
<dbReference type="EMBL" id="JAYKXP010000030">
    <property type="protein sequence ID" value="KAK7042915.1"/>
    <property type="molecule type" value="Genomic_DNA"/>
</dbReference>
<dbReference type="InterPro" id="IPR002110">
    <property type="entry name" value="Ankyrin_rpt"/>
</dbReference>
<sequence length="1256" mass="141038">MSLSSRVSSWISAFAKSSTSSSSTSSPSIPPEEELPNVGTLRIDAHKLPQDDASISSFVFLVAGLEKQLSIRDDAPILIDTTGATFTNRVHIGYGASFLVERAEWSGKNAAALSRTQERWGKFVALKYARRTTKTKDSFHWKHILLEIRALLHEPIRYHPNIVRLLGLSWGAAKGHRSNFPMLVLEFSELGNFAQLQETENLPFDVKKKLCYDISKGISILHACGIVHGDLKHDNVLIFPNHDPKAEIAYVAKLADFGGSVMDLDDQGNSLHMGTPPYEAPEMHEGKLSAEGMKQTDVYSLGLLVWRAMLDGNNPFSVVYEGSGEINKSEIMKLKRSSELRELAKRSLRKHTQLDQVGLDLLDYTLENTLHEDPNKRRLSHAMAALQVAQLSEVESLLKLADNANKEEELEEATLAPGHYGVSRDAIGLLAASNGLNFGYYDHQKLGPGYRPFISVPDPGEFLFEPERLRTILDWEAQQAIIHDLETAASAPPGQYPTQISNAVASFYLFKCYCHEFGVTFDAEWACHWLRQAALSREDCQESYLAKAWCWRVHQALGVVLDVEIEILRAWMTDSIVRGHIKCISEAEEIGKTLADVREQRIWEGDIERHTTYLRLFGAGIGMPYFMSHKFRREYPLHDLPALDRAIQEELSLRETSDINKIYVNDRGHGLLHYAASVCNLNAIRHLIDKYSANIDLPNQHADETPLLSLLLLDRGANPDGSDHAIDTPLYWLCAFTESEIPTIASRLVQAGAKLTNNGKHCGIRRPKNNFWVDYEGLFCLPVSPLSRAVMMDSMPAVRALLALGADPLEKVEQRSSICPIVVASVLLLPDILEVMLSYIDARTEVPTKIFDELEMLGVAMSLKTTMQDPMALLDRVTRCSAGAKLSLDRTLRILHDRDSRLRAVDEMPRQATDPNFVNTILIRLIALSRTDIIRSLFELGHRPLPSMPYPIAMVTALNNETIFRLFLEFGVEIPRTLEMENQTCFTLLDYSAARFSHSRLGIWIPEYLLKEMEVPLEPSFDSGLHSAFASAVKSQLFDLADILLKYGANIDFLYRRNYSAIRIPVFAELLSSALTEKTLESIRWLLNVDQEGQSLHGTDKSRACGHVLPAFVINDEEKYCILHFAARFLAGTRAEKQMLSRITHLILGVQHYRSQLEYSNPTYGTPLMAAVIYCNLEVIPELLEAGASLTSEVQGSTPVSYIQDVLEMHPDLPLYLKRLYGDDNATQQLVWKRIRSIAEMFDSHGIDSSNLSNVQ</sequence>
<protein>
    <recommendedName>
        <fullName evidence="2">Protein kinase domain-containing protein</fullName>
    </recommendedName>
</protein>
<feature type="region of interest" description="Disordered" evidence="1">
    <location>
        <begin position="14"/>
        <end position="35"/>
    </location>
</feature>
<dbReference type="SUPFAM" id="SSF48403">
    <property type="entry name" value="Ankyrin repeat"/>
    <property type="match status" value="1"/>
</dbReference>
<evidence type="ECO:0000256" key="1">
    <source>
        <dbReference type="SAM" id="MobiDB-lite"/>
    </source>
</evidence>
<dbReference type="GO" id="GO:0005524">
    <property type="term" value="F:ATP binding"/>
    <property type="evidence" value="ECO:0007669"/>
    <property type="project" value="InterPro"/>
</dbReference>
<feature type="domain" description="Protein kinase" evidence="2">
    <location>
        <begin position="86"/>
        <end position="398"/>
    </location>
</feature>
<dbReference type="SUPFAM" id="SSF56112">
    <property type="entry name" value="Protein kinase-like (PK-like)"/>
    <property type="match status" value="1"/>
</dbReference>
<feature type="compositionally biased region" description="Low complexity" evidence="1">
    <location>
        <begin position="14"/>
        <end position="27"/>
    </location>
</feature>
<dbReference type="PROSITE" id="PS50011">
    <property type="entry name" value="PROTEIN_KINASE_DOM"/>
    <property type="match status" value="1"/>
</dbReference>
<reference evidence="3 4" key="1">
    <citation type="submission" date="2024-01" db="EMBL/GenBank/DDBJ databases">
        <title>A draft genome for a cacao thread blight-causing isolate of Paramarasmius palmivorus.</title>
        <authorList>
            <person name="Baruah I.K."/>
            <person name="Bukari Y."/>
            <person name="Amoako-Attah I."/>
            <person name="Meinhardt L.W."/>
            <person name="Bailey B.A."/>
            <person name="Cohen S.P."/>
        </authorList>
    </citation>
    <scope>NUCLEOTIDE SEQUENCE [LARGE SCALE GENOMIC DNA]</scope>
    <source>
        <strain evidence="3 4">GH-12</strain>
    </source>
</reference>
<dbReference type="PROSITE" id="PS00108">
    <property type="entry name" value="PROTEIN_KINASE_ST"/>
    <property type="match status" value="1"/>
</dbReference>
<dbReference type="InterPro" id="IPR000719">
    <property type="entry name" value="Prot_kinase_dom"/>
</dbReference>
<dbReference type="InterPro" id="IPR036770">
    <property type="entry name" value="Ankyrin_rpt-contain_sf"/>
</dbReference>
<dbReference type="PANTHER" id="PTHR44167">
    <property type="entry name" value="OVARIAN-SPECIFIC SERINE/THREONINE-PROTEIN KINASE LOK-RELATED"/>
    <property type="match status" value="1"/>
</dbReference>
<dbReference type="SMART" id="SM00220">
    <property type="entry name" value="S_TKc"/>
    <property type="match status" value="1"/>
</dbReference>
<dbReference type="GO" id="GO:0044773">
    <property type="term" value="P:mitotic DNA damage checkpoint signaling"/>
    <property type="evidence" value="ECO:0007669"/>
    <property type="project" value="TreeGrafter"/>
</dbReference>
<keyword evidence="4" id="KW-1185">Reference proteome</keyword>
<dbReference type="InterPro" id="IPR008271">
    <property type="entry name" value="Ser/Thr_kinase_AS"/>
</dbReference>
<gene>
    <name evidence="3" type="ORF">VNI00_008651</name>
</gene>
<proteinExistence type="predicted"/>
<evidence type="ECO:0000313" key="4">
    <source>
        <dbReference type="Proteomes" id="UP001383192"/>
    </source>
</evidence>
<dbReference type="Proteomes" id="UP001383192">
    <property type="component" value="Unassembled WGS sequence"/>
</dbReference>
<dbReference type="GO" id="GO:0004674">
    <property type="term" value="F:protein serine/threonine kinase activity"/>
    <property type="evidence" value="ECO:0007669"/>
    <property type="project" value="TreeGrafter"/>
</dbReference>